<dbReference type="EMBL" id="PDKZ01000002">
    <property type="protein sequence ID" value="PHH39162.1"/>
    <property type="molecule type" value="Genomic_DNA"/>
</dbReference>
<sequence length="392" mass="43115">MSIYEATGDSSVVPASNMSPVADESGGHRLLSLKVDGDHFEFCYRHASAAADSPDSWLPAPMLEVMEGGMLDPSLDHAFVRVAPYPNMLCGDKLVLSWQGLDDEGLPYIHEATRAVSENQVGQELVFVIKGLHIAALERGSLEVYWTLYSVALQKPVSSRRLQLNVGDPEPDLLAPILEETVGGTLDPARVPQGTGVIVRPYARMAVGDRVILSWQGVEGLPVISDVLLVEPFAVGEALSFWIPADRIAPHRMQEVSVSYRVESRSAQVRNSATSRILIAPLMRGELAAPQVLEAQDGELEAVDAEDGITVVIGNAQAEEGELVYLKCDGEYFSHRDDRDITRETAGQPLVFIVPYRFWREHRETVVQVSYSVERLDDVSQASEITRIRVRA</sequence>
<gene>
    <name evidence="1" type="ORF">CRX57_02955</name>
</gene>
<organism evidence="1 2">
    <name type="scientific">Pseudomonas putida</name>
    <name type="common">Arthrobacter siderocapsulatus</name>
    <dbReference type="NCBI Taxonomy" id="303"/>
    <lineage>
        <taxon>Bacteria</taxon>
        <taxon>Pseudomonadati</taxon>
        <taxon>Pseudomonadota</taxon>
        <taxon>Gammaproteobacteria</taxon>
        <taxon>Pseudomonadales</taxon>
        <taxon>Pseudomonadaceae</taxon>
        <taxon>Pseudomonas</taxon>
    </lineage>
</organism>
<dbReference type="RefSeq" id="WP_098964172.1">
    <property type="nucleotide sequence ID" value="NZ_PDKZ01000002.1"/>
</dbReference>
<name>A0A2C5W4M6_PSEPU</name>
<dbReference type="Proteomes" id="UP000222460">
    <property type="component" value="Unassembled WGS sequence"/>
</dbReference>
<comment type="caution">
    <text evidence="1">The sequence shown here is derived from an EMBL/GenBank/DDBJ whole genome shotgun (WGS) entry which is preliminary data.</text>
</comment>
<proteinExistence type="predicted"/>
<accession>A0A2C5W4M6</accession>
<protein>
    <submittedName>
        <fullName evidence="1">Uncharacterized protein</fullName>
    </submittedName>
</protein>
<dbReference type="AlphaFoldDB" id="A0A2C5W4M6"/>
<evidence type="ECO:0000313" key="1">
    <source>
        <dbReference type="EMBL" id="PHH39162.1"/>
    </source>
</evidence>
<reference evidence="2" key="1">
    <citation type="submission" date="2017-10" db="EMBL/GenBank/DDBJ databases">
        <title>FDA dAtabase for Regulatory Grade micrObial Sequences (FDA-ARGOS): Supporting development and validation of Infectious Disease Dx tests.</title>
        <authorList>
            <person name="Goldberg B."/>
            <person name="Campos J."/>
            <person name="Tallon L."/>
            <person name="Sadzewicz L."/>
            <person name="Ott S."/>
            <person name="Zhao X."/>
            <person name="Nagaraj S."/>
            <person name="Vavikolanu K."/>
            <person name="Aluvathingal J."/>
            <person name="Nadendla S."/>
            <person name="Geyer C."/>
            <person name="Sichtig H."/>
        </authorList>
    </citation>
    <scope>NUCLEOTIDE SEQUENCE [LARGE SCALE GENOMIC DNA]</scope>
    <source>
        <strain evidence="2">FDAARGOS_376</strain>
    </source>
</reference>
<evidence type="ECO:0000313" key="2">
    <source>
        <dbReference type="Proteomes" id="UP000222460"/>
    </source>
</evidence>